<dbReference type="AlphaFoldDB" id="A0A9W8AS00"/>
<evidence type="ECO:0000313" key="1">
    <source>
        <dbReference type="EMBL" id="KAJ1964754.1"/>
    </source>
</evidence>
<dbReference type="Proteomes" id="UP001150925">
    <property type="component" value="Unassembled WGS sequence"/>
</dbReference>
<accession>A0A9W8AS00</accession>
<keyword evidence="2" id="KW-1185">Reference proteome</keyword>
<protein>
    <submittedName>
        <fullName evidence="1">Nuclear control of ATPase protein 2</fullName>
    </submittedName>
</protein>
<proteinExistence type="predicted"/>
<feature type="non-terminal residue" evidence="1">
    <location>
        <position position="492"/>
    </location>
</feature>
<reference evidence="1" key="1">
    <citation type="submission" date="2022-07" db="EMBL/GenBank/DDBJ databases">
        <title>Phylogenomic reconstructions and comparative analyses of Kickxellomycotina fungi.</title>
        <authorList>
            <person name="Reynolds N.K."/>
            <person name="Stajich J.E."/>
            <person name="Barry K."/>
            <person name="Grigoriev I.V."/>
            <person name="Crous P."/>
            <person name="Smith M.E."/>
        </authorList>
    </citation>
    <scope>NUCLEOTIDE SEQUENCE</scope>
    <source>
        <strain evidence="1">RSA 1196</strain>
    </source>
</reference>
<sequence>MGFVDEQYGQLIQALDAQFVSHAHHLNPTSGANDESPLILLQRLTPTAGPPHGNNGEDITPAIGGPQHHAARLGELRDWLNCQVKETLESSPSSWMLVKSPAIEAHPMFNHSTYSVTDTTHPTSSTSLAWQNLKLAASLTPSTGDHRPPSLPNMSHLENKIRELAEWHEEWCYLAEQSADTNLTSESTRRDRDPADLFQWWLSARLLAGIYAHAMQMLLETSLPLFREIEYWESQQASVVSTGLYLVATLPTRLYGATRGLMGTLSFRLPWAGRKEHQISGTKATGYLGSLFPDLWHTLELLPKIPFEPLLLVRLARQEILRKQVLLITTQNQLNTCMGLFSTYTTHLQRVGNGPSFAETTGTPSSSIDKAPWTALCAQLVTQATVMRAELDRVNLTLQPGGNTSNTVDVNLSTSQGPSLANFLDSLVGITHALHEYRIGTNARILHLYSPSFLTRSWLPIVTGLVVGHTVTRMLYGYRGDMTRWLKEVRLT</sequence>
<dbReference type="OrthoDB" id="413313at2759"/>
<organism evidence="1 2">
    <name type="scientific">Dispira parvispora</name>
    <dbReference type="NCBI Taxonomy" id="1520584"/>
    <lineage>
        <taxon>Eukaryota</taxon>
        <taxon>Fungi</taxon>
        <taxon>Fungi incertae sedis</taxon>
        <taxon>Zoopagomycota</taxon>
        <taxon>Kickxellomycotina</taxon>
        <taxon>Dimargaritomycetes</taxon>
        <taxon>Dimargaritales</taxon>
        <taxon>Dimargaritaceae</taxon>
        <taxon>Dispira</taxon>
    </lineage>
</organism>
<comment type="caution">
    <text evidence="1">The sequence shown here is derived from an EMBL/GenBank/DDBJ whole genome shotgun (WGS) entry which is preliminary data.</text>
</comment>
<evidence type="ECO:0000313" key="2">
    <source>
        <dbReference type="Proteomes" id="UP001150925"/>
    </source>
</evidence>
<dbReference type="EMBL" id="JANBPY010000666">
    <property type="protein sequence ID" value="KAJ1964754.1"/>
    <property type="molecule type" value="Genomic_DNA"/>
</dbReference>
<name>A0A9W8AS00_9FUNG</name>
<gene>
    <name evidence="1" type="primary">NCA2_1</name>
    <name evidence="1" type="ORF">IWQ62_002844</name>
</gene>